<evidence type="ECO:0000313" key="2">
    <source>
        <dbReference type="Proteomes" id="UP000886501"/>
    </source>
</evidence>
<name>A0ACB6ZEJ0_THEGA</name>
<gene>
    <name evidence="1" type="ORF">BDM02DRAFT_3169045</name>
</gene>
<sequence>MFSGRSGGNYERLEGGHGPGRPVTGRNFAWKKFAIGAVVLTALVYFFGPRETPTVFGGKKTASSGNDHYYDVITSPHGDSHHPTPPHNVGQGIGQERPPPPKPDTNTGDNELSTFKPPTSPADDPDLSKTVHCTTPYKPNLPLVQYALMIDAGSTGSRIHIYKFNNCGPSVAYEYEVFKNRQPGLSYYKSSPQQAAESLDELMDEAVKVVPKNLWKCTPVAVKATAGLRLLGEEQSKQVLEAVANRLREKYEFYLRSNEDVAIMDGKDEGVFAWITANYLLHTIGGSTVPPGNQRIPEKKPTFAVLDLGGASTQIVFEPVFNEKRPDSMLEDGEHKYDLTFGGEKRVLYQHSYLGYGLKQAREHVHKLVEFLAPEQKDPSKKRVIANPCLASGTKDDVKIGEGDDQRTLSMDGADIGGFEGCSRFVQLVMAKDAICEVKPCSFNGVYQPNLMDTFPTGKILLLSYFYDRINPLLPVDQRDKLLTISSIADLAKDVCAGPTSWAKRWGSDEAAMKELEGRPVWCLDLTFQYTLLRLGYEFGDDRQAKIGKKIDGTELGWCLGATLAMIGADLTCRV</sequence>
<accession>A0ACB6ZEJ0</accession>
<reference evidence="1" key="2">
    <citation type="journal article" date="2020" name="Nat. Commun.">
        <title>Large-scale genome sequencing of mycorrhizal fungi provides insights into the early evolution of symbiotic traits.</title>
        <authorList>
            <person name="Miyauchi S."/>
            <person name="Kiss E."/>
            <person name="Kuo A."/>
            <person name="Drula E."/>
            <person name="Kohler A."/>
            <person name="Sanchez-Garcia M."/>
            <person name="Morin E."/>
            <person name="Andreopoulos B."/>
            <person name="Barry K.W."/>
            <person name="Bonito G."/>
            <person name="Buee M."/>
            <person name="Carver A."/>
            <person name="Chen C."/>
            <person name="Cichocki N."/>
            <person name="Clum A."/>
            <person name="Culley D."/>
            <person name="Crous P.W."/>
            <person name="Fauchery L."/>
            <person name="Girlanda M."/>
            <person name="Hayes R.D."/>
            <person name="Keri Z."/>
            <person name="LaButti K."/>
            <person name="Lipzen A."/>
            <person name="Lombard V."/>
            <person name="Magnuson J."/>
            <person name="Maillard F."/>
            <person name="Murat C."/>
            <person name="Nolan M."/>
            <person name="Ohm R.A."/>
            <person name="Pangilinan J."/>
            <person name="Pereira M.F."/>
            <person name="Perotto S."/>
            <person name="Peter M."/>
            <person name="Pfister S."/>
            <person name="Riley R."/>
            <person name="Sitrit Y."/>
            <person name="Stielow J.B."/>
            <person name="Szollosi G."/>
            <person name="Zifcakova L."/>
            <person name="Stursova M."/>
            <person name="Spatafora J.W."/>
            <person name="Tedersoo L."/>
            <person name="Vaario L.M."/>
            <person name="Yamada A."/>
            <person name="Yan M."/>
            <person name="Wang P."/>
            <person name="Xu J."/>
            <person name="Bruns T."/>
            <person name="Baldrian P."/>
            <person name="Vilgalys R."/>
            <person name="Dunand C."/>
            <person name="Henrissat B."/>
            <person name="Grigoriev I.V."/>
            <person name="Hibbett D."/>
            <person name="Nagy L.G."/>
            <person name="Martin F.M."/>
        </authorList>
    </citation>
    <scope>NUCLEOTIDE SEQUENCE</scope>
    <source>
        <strain evidence="1">P2</strain>
    </source>
</reference>
<protein>
    <submittedName>
        <fullName evidence="1">Uncharacterized protein</fullName>
    </submittedName>
</protein>
<reference evidence="1" key="1">
    <citation type="submission" date="2019-10" db="EMBL/GenBank/DDBJ databases">
        <authorList>
            <consortium name="DOE Joint Genome Institute"/>
            <person name="Kuo A."/>
            <person name="Miyauchi S."/>
            <person name="Kiss E."/>
            <person name="Drula E."/>
            <person name="Kohler A."/>
            <person name="Sanchez-Garcia M."/>
            <person name="Andreopoulos B."/>
            <person name="Barry K.W."/>
            <person name="Bonito G."/>
            <person name="Buee M."/>
            <person name="Carver A."/>
            <person name="Chen C."/>
            <person name="Cichocki N."/>
            <person name="Clum A."/>
            <person name="Culley D."/>
            <person name="Crous P.W."/>
            <person name="Fauchery L."/>
            <person name="Girlanda M."/>
            <person name="Hayes R."/>
            <person name="Keri Z."/>
            <person name="Labutti K."/>
            <person name="Lipzen A."/>
            <person name="Lombard V."/>
            <person name="Magnuson J."/>
            <person name="Maillard F."/>
            <person name="Morin E."/>
            <person name="Murat C."/>
            <person name="Nolan M."/>
            <person name="Ohm R."/>
            <person name="Pangilinan J."/>
            <person name="Pereira M."/>
            <person name="Perotto S."/>
            <person name="Peter M."/>
            <person name="Riley R."/>
            <person name="Sitrit Y."/>
            <person name="Stielow B."/>
            <person name="Szollosi G."/>
            <person name="Zifcakova L."/>
            <person name="Stursova M."/>
            <person name="Spatafora J.W."/>
            <person name="Tedersoo L."/>
            <person name="Vaario L.-M."/>
            <person name="Yamada A."/>
            <person name="Yan M."/>
            <person name="Wang P."/>
            <person name="Xu J."/>
            <person name="Bruns T."/>
            <person name="Baldrian P."/>
            <person name="Vilgalys R."/>
            <person name="Henrissat B."/>
            <person name="Grigoriev I.V."/>
            <person name="Hibbett D."/>
            <person name="Nagy L.G."/>
            <person name="Martin F.M."/>
        </authorList>
    </citation>
    <scope>NUCLEOTIDE SEQUENCE</scope>
    <source>
        <strain evidence="1">P2</strain>
    </source>
</reference>
<organism evidence="1 2">
    <name type="scientific">Thelephora ganbajun</name>
    <name type="common">Ganba fungus</name>
    <dbReference type="NCBI Taxonomy" id="370292"/>
    <lineage>
        <taxon>Eukaryota</taxon>
        <taxon>Fungi</taxon>
        <taxon>Dikarya</taxon>
        <taxon>Basidiomycota</taxon>
        <taxon>Agaricomycotina</taxon>
        <taxon>Agaricomycetes</taxon>
        <taxon>Thelephorales</taxon>
        <taxon>Thelephoraceae</taxon>
        <taxon>Thelephora</taxon>
    </lineage>
</organism>
<proteinExistence type="predicted"/>
<evidence type="ECO:0000313" key="1">
    <source>
        <dbReference type="EMBL" id="KAF9648017.1"/>
    </source>
</evidence>
<dbReference type="EMBL" id="MU118021">
    <property type="protein sequence ID" value="KAF9648017.1"/>
    <property type="molecule type" value="Genomic_DNA"/>
</dbReference>
<dbReference type="Proteomes" id="UP000886501">
    <property type="component" value="Unassembled WGS sequence"/>
</dbReference>
<comment type="caution">
    <text evidence="1">The sequence shown here is derived from an EMBL/GenBank/DDBJ whole genome shotgun (WGS) entry which is preliminary data.</text>
</comment>
<keyword evidence="2" id="KW-1185">Reference proteome</keyword>